<comment type="caution">
    <text evidence="2">The sequence shown here is derived from an EMBL/GenBank/DDBJ whole genome shotgun (WGS) entry which is preliminary data.</text>
</comment>
<gene>
    <name evidence="2" type="primary">AVEN_162333_1</name>
    <name evidence="2" type="ORF">CDAR_370311</name>
</gene>
<dbReference type="EMBL" id="BPLQ01001789">
    <property type="protein sequence ID" value="GIX85440.1"/>
    <property type="molecule type" value="Genomic_DNA"/>
</dbReference>
<dbReference type="Proteomes" id="UP001054837">
    <property type="component" value="Unassembled WGS sequence"/>
</dbReference>
<feature type="compositionally biased region" description="Basic and acidic residues" evidence="1">
    <location>
        <begin position="114"/>
        <end position="123"/>
    </location>
</feature>
<proteinExistence type="predicted"/>
<dbReference type="AlphaFoldDB" id="A0AAV4NMA9"/>
<reference evidence="2 3" key="1">
    <citation type="submission" date="2021-06" db="EMBL/GenBank/DDBJ databases">
        <title>Caerostris darwini draft genome.</title>
        <authorList>
            <person name="Kono N."/>
            <person name="Arakawa K."/>
        </authorList>
    </citation>
    <scope>NUCLEOTIDE SEQUENCE [LARGE SCALE GENOMIC DNA]</scope>
</reference>
<feature type="region of interest" description="Disordered" evidence="1">
    <location>
        <begin position="38"/>
        <end position="123"/>
    </location>
</feature>
<accession>A0AAV4NMA9</accession>
<name>A0AAV4NMA9_9ARAC</name>
<evidence type="ECO:0000313" key="2">
    <source>
        <dbReference type="EMBL" id="GIX85440.1"/>
    </source>
</evidence>
<organism evidence="2 3">
    <name type="scientific">Caerostris darwini</name>
    <dbReference type="NCBI Taxonomy" id="1538125"/>
    <lineage>
        <taxon>Eukaryota</taxon>
        <taxon>Metazoa</taxon>
        <taxon>Ecdysozoa</taxon>
        <taxon>Arthropoda</taxon>
        <taxon>Chelicerata</taxon>
        <taxon>Arachnida</taxon>
        <taxon>Araneae</taxon>
        <taxon>Araneomorphae</taxon>
        <taxon>Entelegynae</taxon>
        <taxon>Araneoidea</taxon>
        <taxon>Araneidae</taxon>
        <taxon>Caerostris</taxon>
    </lineage>
</organism>
<keyword evidence="3" id="KW-1185">Reference proteome</keyword>
<evidence type="ECO:0000313" key="3">
    <source>
        <dbReference type="Proteomes" id="UP001054837"/>
    </source>
</evidence>
<evidence type="ECO:0000256" key="1">
    <source>
        <dbReference type="SAM" id="MobiDB-lite"/>
    </source>
</evidence>
<protein>
    <submittedName>
        <fullName evidence="2">Uncharacterized protein</fullName>
    </submittedName>
</protein>
<sequence>MLACTVLVKAHGQYEDPSNSKPHSSNLFVALTPSGQMFHKKPPSPTSQQVYRPLPDGKGPAGLAEESGYQIPWFEMMPRRETRGRRVKKLPGQSSGGQPKVKNTIPVDMNPTSREARGRDTNHYDVPLIGESYSVISVHMTCH</sequence>